<gene>
    <name evidence="1" type="ORF">LCGC14_2060700</name>
</gene>
<sequence length="91" mass="10617">MRTEPCGADNCSCKPGELARFRPAIHDCLWCTINPVEQAGEVCSYECYSFWLAFHLREEEDAVLKIDEHETMILPLELQGFHQRVWTEWDA</sequence>
<reference evidence="1" key="1">
    <citation type="journal article" date="2015" name="Nature">
        <title>Complex archaea that bridge the gap between prokaryotes and eukaryotes.</title>
        <authorList>
            <person name="Spang A."/>
            <person name="Saw J.H."/>
            <person name="Jorgensen S.L."/>
            <person name="Zaremba-Niedzwiedzka K."/>
            <person name="Martijn J."/>
            <person name="Lind A.E."/>
            <person name="van Eijk R."/>
            <person name="Schleper C."/>
            <person name="Guy L."/>
            <person name="Ettema T.J."/>
        </authorList>
    </citation>
    <scope>NUCLEOTIDE SEQUENCE</scope>
</reference>
<name>A0A0F9GZT0_9ZZZZ</name>
<accession>A0A0F9GZT0</accession>
<evidence type="ECO:0000313" key="1">
    <source>
        <dbReference type="EMBL" id="KKL74855.1"/>
    </source>
</evidence>
<dbReference type="AlphaFoldDB" id="A0A0F9GZT0"/>
<organism evidence="1">
    <name type="scientific">marine sediment metagenome</name>
    <dbReference type="NCBI Taxonomy" id="412755"/>
    <lineage>
        <taxon>unclassified sequences</taxon>
        <taxon>metagenomes</taxon>
        <taxon>ecological metagenomes</taxon>
    </lineage>
</organism>
<protein>
    <submittedName>
        <fullName evidence="1">Uncharacterized protein</fullName>
    </submittedName>
</protein>
<dbReference type="EMBL" id="LAZR01024523">
    <property type="protein sequence ID" value="KKL74855.1"/>
    <property type="molecule type" value="Genomic_DNA"/>
</dbReference>
<proteinExistence type="predicted"/>
<comment type="caution">
    <text evidence="1">The sequence shown here is derived from an EMBL/GenBank/DDBJ whole genome shotgun (WGS) entry which is preliminary data.</text>
</comment>